<name>A0ABP8ML13_9BACT</name>
<evidence type="ECO:0000256" key="7">
    <source>
        <dbReference type="ARBA" id="ARBA00023027"/>
    </source>
</evidence>
<keyword evidence="5 8" id="KW-0521">NADP</keyword>
<reference evidence="11" key="1">
    <citation type="journal article" date="2019" name="Int. J. Syst. Evol. Microbiol.">
        <title>The Global Catalogue of Microorganisms (GCM) 10K type strain sequencing project: providing services to taxonomists for standard genome sequencing and annotation.</title>
        <authorList>
            <consortium name="The Broad Institute Genomics Platform"/>
            <consortium name="The Broad Institute Genome Sequencing Center for Infectious Disease"/>
            <person name="Wu L."/>
            <person name="Ma J."/>
        </authorList>
    </citation>
    <scope>NUCLEOTIDE SEQUENCE [LARGE SCALE GENOMIC DNA]</scope>
    <source>
        <strain evidence="11">JCM 31921</strain>
    </source>
</reference>
<dbReference type="InterPro" id="IPR029479">
    <property type="entry name" value="Nitroreductase"/>
</dbReference>
<keyword evidence="11" id="KW-1185">Reference proteome</keyword>
<dbReference type="EC" id="1.-.-.-" evidence="8"/>
<evidence type="ECO:0000256" key="1">
    <source>
        <dbReference type="ARBA" id="ARBA00001917"/>
    </source>
</evidence>
<dbReference type="Gene3D" id="3.40.109.10">
    <property type="entry name" value="NADH Oxidase"/>
    <property type="match status" value="1"/>
</dbReference>
<evidence type="ECO:0000259" key="9">
    <source>
        <dbReference type="Pfam" id="PF00881"/>
    </source>
</evidence>
<dbReference type="Pfam" id="PF00881">
    <property type="entry name" value="Nitroreductase"/>
    <property type="match status" value="1"/>
</dbReference>
<dbReference type="InterPro" id="IPR026021">
    <property type="entry name" value="YdjA-like"/>
</dbReference>
<comment type="cofactor">
    <cofactor evidence="1 8">
        <name>FMN</name>
        <dbReference type="ChEBI" id="CHEBI:58210"/>
    </cofactor>
</comment>
<sequence>MNGQSIPEEQIVQLLHMADWAPTHGRTEPWRFYVFAGDKVRQFCADHAEMRRKAAPDLSQESYDRLSSMGDKASHVILAVMRRGHLPKIPQLEEVLAVGAALQNLWLSAESLGIAVYWGTGGSVLEPEMKEYLSLREEDLVVGALYLGYTDEPVKPGTRNVPVSEKIHWM</sequence>
<dbReference type="PANTHER" id="PTHR43821:SF1">
    <property type="entry name" value="NAD(P)H NITROREDUCTASE YDJA-RELATED"/>
    <property type="match status" value="1"/>
</dbReference>
<comment type="caution">
    <text evidence="10">The sequence shown here is derived from an EMBL/GenBank/DDBJ whole genome shotgun (WGS) entry which is preliminary data.</text>
</comment>
<comment type="similarity">
    <text evidence="2 8">Belongs to the nitroreductase family.</text>
</comment>
<dbReference type="PIRSF" id="PIRSF000232">
    <property type="entry name" value="YdjA"/>
    <property type="match status" value="1"/>
</dbReference>
<evidence type="ECO:0000256" key="4">
    <source>
        <dbReference type="ARBA" id="ARBA00022643"/>
    </source>
</evidence>
<organism evidence="10 11">
    <name type="scientific">Rurimicrobium arvi</name>
    <dbReference type="NCBI Taxonomy" id="2049916"/>
    <lineage>
        <taxon>Bacteria</taxon>
        <taxon>Pseudomonadati</taxon>
        <taxon>Bacteroidota</taxon>
        <taxon>Chitinophagia</taxon>
        <taxon>Chitinophagales</taxon>
        <taxon>Chitinophagaceae</taxon>
        <taxon>Rurimicrobium</taxon>
    </lineage>
</organism>
<evidence type="ECO:0000313" key="10">
    <source>
        <dbReference type="EMBL" id="GAA4450914.1"/>
    </source>
</evidence>
<gene>
    <name evidence="10" type="ORF">GCM10023092_07630</name>
</gene>
<dbReference type="PANTHER" id="PTHR43821">
    <property type="entry name" value="NAD(P)H NITROREDUCTASE YDJA-RELATED"/>
    <property type="match status" value="1"/>
</dbReference>
<evidence type="ECO:0000256" key="6">
    <source>
        <dbReference type="ARBA" id="ARBA00023002"/>
    </source>
</evidence>
<dbReference type="EMBL" id="BAABEZ010000004">
    <property type="protein sequence ID" value="GAA4450914.1"/>
    <property type="molecule type" value="Genomic_DNA"/>
</dbReference>
<dbReference type="CDD" id="cd02135">
    <property type="entry name" value="YdjA-like"/>
    <property type="match status" value="1"/>
</dbReference>
<keyword evidence="7 8" id="KW-0520">NAD</keyword>
<evidence type="ECO:0000256" key="8">
    <source>
        <dbReference type="PIRNR" id="PIRNR000232"/>
    </source>
</evidence>
<accession>A0ABP8ML13</accession>
<dbReference type="Proteomes" id="UP001501410">
    <property type="component" value="Unassembled WGS sequence"/>
</dbReference>
<evidence type="ECO:0000256" key="5">
    <source>
        <dbReference type="ARBA" id="ARBA00022857"/>
    </source>
</evidence>
<dbReference type="InterPro" id="IPR000415">
    <property type="entry name" value="Nitroreductase-like"/>
</dbReference>
<proteinExistence type="inferred from homology"/>
<dbReference type="InterPro" id="IPR052530">
    <property type="entry name" value="NAD(P)H_nitroreductase"/>
</dbReference>
<keyword evidence="3 8" id="KW-0285">Flavoprotein</keyword>
<feature type="domain" description="Nitroreductase" evidence="9">
    <location>
        <begin position="4"/>
        <end position="149"/>
    </location>
</feature>
<dbReference type="SUPFAM" id="SSF55469">
    <property type="entry name" value="FMN-dependent nitroreductase-like"/>
    <property type="match status" value="1"/>
</dbReference>
<keyword evidence="6 8" id="KW-0560">Oxidoreductase</keyword>
<keyword evidence="4 8" id="KW-0288">FMN</keyword>
<evidence type="ECO:0000313" key="11">
    <source>
        <dbReference type="Proteomes" id="UP001501410"/>
    </source>
</evidence>
<protein>
    <recommendedName>
        <fullName evidence="8">Putative NAD(P)H nitroreductase</fullName>
        <ecNumber evidence="8">1.-.-.-</ecNumber>
    </recommendedName>
</protein>
<evidence type="ECO:0000256" key="3">
    <source>
        <dbReference type="ARBA" id="ARBA00022630"/>
    </source>
</evidence>
<evidence type="ECO:0000256" key="2">
    <source>
        <dbReference type="ARBA" id="ARBA00007118"/>
    </source>
</evidence>